<dbReference type="Proteomes" id="UP000003250">
    <property type="component" value="Unassembled WGS sequence"/>
</dbReference>
<dbReference type="PATRIC" id="fig|1107882.3.peg.5069"/>
<evidence type="ECO:0000313" key="1">
    <source>
        <dbReference type="EMBL" id="EHK54285.1"/>
    </source>
</evidence>
<proteinExistence type="predicted"/>
<dbReference type="EMBL" id="AHAM01000218">
    <property type="protein sequence ID" value="EHK54285.1"/>
    <property type="molecule type" value="Genomic_DNA"/>
</dbReference>
<accession>H0HYE7</accession>
<organism evidence="1 2">
    <name type="scientific">Mesorhizobium alhagi CCNWXJ12-2</name>
    <dbReference type="NCBI Taxonomy" id="1107882"/>
    <lineage>
        <taxon>Bacteria</taxon>
        <taxon>Pseudomonadati</taxon>
        <taxon>Pseudomonadota</taxon>
        <taxon>Alphaproteobacteria</taxon>
        <taxon>Hyphomicrobiales</taxon>
        <taxon>Phyllobacteriaceae</taxon>
        <taxon>Allomesorhizobium</taxon>
    </lineage>
</organism>
<reference evidence="1 2" key="1">
    <citation type="journal article" date="2012" name="J. Bacteriol.">
        <title>Draft Genome Sequence of Mesorhizobium alhagi CCNWXJ12-2T, a Novel Salt-Resistant Species Isolated from the Desert of Northwestern China.</title>
        <authorList>
            <person name="Zhou M."/>
            <person name="Chen W."/>
            <person name="Chen H."/>
            <person name="Wei G."/>
        </authorList>
    </citation>
    <scope>NUCLEOTIDE SEQUENCE [LARGE SCALE GENOMIC DNA]</scope>
    <source>
        <strain evidence="1 2">CCNWXJ12-2</strain>
    </source>
</reference>
<name>H0HYE7_9HYPH</name>
<dbReference type="AlphaFoldDB" id="H0HYE7"/>
<gene>
    <name evidence="1" type="ORF">MAXJ12_26128</name>
</gene>
<evidence type="ECO:0000313" key="2">
    <source>
        <dbReference type="Proteomes" id="UP000003250"/>
    </source>
</evidence>
<protein>
    <submittedName>
        <fullName evidence="1">Uncharacterized protein</fullName>
    </submittedName>
</protein>
<keyword evidence="2" id="KW-1185">Reference proteome</keyword>
<sequence>MGQHVRAAMPRARTTTLPRFMDAALQGAAIAMRHARSLMY</sequence>